<dbReference type="AlphaFoldDB" id="A0A9X2KXG2"/>
<keyword evidence="1" id="KW-0732">Signal</keyword>
<feature type="signal peptide" evidence="1">
    <location>
        <begin position="1"/>
        <end position="25"/>
    </location>
</feature>
<feature type="chain" id="PRO_5040960859" description="Lipoprotein" evidence="1">
    <location>
        <begin position="26"/>
        <end position="173"/>
    </location>
</feature>
<organism evidence="2 3">
    <name type="scientific">Christiangramia oceanisediminis</name>
    <dbReference type="NCBI Taxonomy" id="2920386"/>
    <lineage>
        <taxon>Bacteria</taxon>
        <taxon>Pseudomonadati</taxon>
        <taxon>Bacteroidota</taxon>
        <taxon>Flavobacteriia</taxon>
        <taxon>Flavobacteriales</taxon>
        <taxon>Flavobacteriaceae</taxon>
        <taxon>Christiangramia</taxon>
    </lineage>
</organism>
<keyword evidence="3" id="KW-1185">Reference proteome</keyword>
<proteinExistence type="predicted"/>
<evidence type="ECO:0000256" key="1">
    <source>
        <dbReference type="SAM" id="SignalP"/>
    </source>
</evidence>
<dbReference type="RefSeq" id="WP_241551528.1">
    <property type="nucleotide sequence ID" value="NZ_JANCNS010000002.1"/>
</dbReference>
<sequence>MYYSRKSKSPYFIILFIFIALVSCSSDDDNEDFNDEIFLSATINGINYHMNCESAIINARRFVDPTGLLRLEVQAVAQNGESVRFQIPDYNGPNGYVIGENPMLPSLIVYEKLSPFGQWECNNPGPNELEQNFIEILADDGKMIDGNFQFTGLNKNDSSLQSVTDGRFRLKIE</sequence>
<dbReference type="EMBL" id="JANCNS010000002">
    <property type="protein sequence ID" value="MCP9199711.1"/>
    <property type="molecule type" value="Genomic_DNA"/>
</dbReference>
<gene>
    <name evidence="2" type="ORF">MKO06_07335</name>
</gene>
<comment type="caution">
    <text evidence="2">The sequence shown here is derived from an EMBL/GenBank/DDBJ whole genome shotgun (WGS) entry which is preliminary data.</text>
</comment>
<dbReference type="PROSITE" id="PS51257">
    <property type="entry name" value="PROKAR_LIPOPROTEIN"/>
    <property type="match status" value="1"/>
</dbReference>
<evidence type="ECO:0008006" key="4">
    <source>
        <dbReference type="Google" id="ProtNLM"/>
    </source>
</evidence>
<reference evidence="2" key="1">
    <citation type="submission" date="2022-07" db="EMBL/GenBank/DDBJ databases">
        <title>Gramela sediminis sp. nov., isolated from deep-sea sediment of the Indian Ocean.</title>
        <authorList>
            <person name="Shi H."/>
        </authorList>
    </citation>
    <scope>NUCLEOTIDE SEQUENCE</scope>
    <source>
        <strain evidence="2">GC03-9</strain>
    </source>
</reference>
<protein>
    <recommendedName>
        <fullName evidence="4">Lipoprotein</fullName>
    </recommendedName>
</protein>
<name>A0A9X2KXG2_9FLAO</name>
<evidence type="ECO:0000313" key="3">
    <source>
        <dbReference type="Proteomes" id="UP001155280"/>
    </source>
</evidence>
<evidence type="ECO:0000313" key="2">
    <source>
        <dbReference type="EMBL" id="MCP9199711.1"/>
    </source>
</evidence>
<accession>A0A9X2KXG2</accession>
<dbReference type="Proteomes" id="UP001155280">
    <property type="component" value="Unassembled WGS sequence"/>
</dbReference>